<evidence type="ECO:0000313" key="2">
    <source>
        <dbReference type="EMBL" id="PYA61363.1"/>
    </source>
</evidence>
<sequence>MCDLCRADENYFHTAECVYDQLVSEYPVMWLRDSTRIGACYTLRELLSPEGMVLAIQNSLPMKGWRLRMLYNEAIDEEINPLHGDCIELPSRADALQAFVGSGDTPLSDNC</sequence>
<proteinExistence type="predicted"/>
<protein>
    <submittedName>
        <fullName evidence="1">Uncharacterized protein</fullName>
    </submittedName>
</protein>
<dbReference type="AlphaFoldDB" id="A0A5P6H2B7"/>
<dbReference type="EMBL" id="QJQB01000456">
    <property type="protein sequence ID" value="PYA61363.1"/>
    <property type="molecule type" value="Genomic_DNA"/>
</dbReference>
<keyword evidence="4" id="KW-1185">Reference proteome</keyword>
<dbReference type="RefSeq" id="WP_009309920.1">
    <property type="nucleotide sequence ID" value="NZ_CP042513.1"/>
</dbReference>
<name>A0A5P6H2B7_SERMA</name>
<reference evidence="4" key="3">
    <citation type="submission" date="2018-06" db="EMBL/GenBank/DDBJ databases">
        <title>Serratia marcescens genome sequencing and assembly.</title>
        <authorList>
            <person name="Martins R.C."/>
            <person name="Perdigao-Neto L.V."/>
            <person name="Costa S.F."/>
            <person name="Levin A.S.S."/>
        </authorList>
    </citation>
    <scope>NUCLEOTIDE SEQUENCE [LARGE SCALE GENOMIC DNA]</scope>
    <source>
        <strain evidence="4">1283</strain>
    </source>
</reference>
<dbReference type="Proteomes" id="UP000050489">
    <property type="component" value="Unassembled WGS sequence"/>
</dbReference>
<evidence type="ECO:0000313" key="4">
    <source>
        <dbReference type="Proteomes" id="UP000247823"/>
    </source>
</evidence>
<reference evidence="2" key="5">
    <citation type="submission" date="2018-06" db="EMBL/GenBank/DDBJ databases">
        <authorList>
            <person name="Martins R.C."/>
            <person name="Perdigao-Neto L.V."/>
            <person name="Costa S.F."/>
            <person name="Levin A.S.S."/>
        </authorList>
    </citation>
    <scope>NUCLEOTIDE SEQUENCE</scope>
    <source>
        <strain evidence="2">1283</strain>
    </source>
</reference>
<reference evidence="1" key="2">
    <citation type="journal article" date="2017" name="PLoS ONE">
        <title>Genomic and phenotypic characterisation of fluoroquinolone resistance mechanisms in Enterobacteriaceae in Durban, South Africa.</title>
        <authorList>
            <person name="Osei Sekyere J."/>
            <person name="Amoako D.G."/>
        </authorList>
    </citation>
    <scope>NUCLEOTIDE SEQUENCE</scope>
    <source>
        <strain evidence="1">945174350</strain>
    </source>
</reference>
<evidence type="ECO:0000313" key="1">
    <source>
        <dbReference type="EMBL" id="OCO79493.1"/>
    </source>
</evidence>
<gene>
    <name evidence="1" type="ORF">AN695_0226280</name>
    <name evidence="2" type="ORF">DMW51_20525</name>
</gene>
<dbReference type="EMBL" id="LJEX02000155">
    <property type="protein sequence ID" value="OCO79493.1"/>
    <property type="molecule type" value="Genomic_DNA"/>
</dbReference>
<reference evidence="3" key="1">
    <citation type="submission" date="2016-04" db="EMBL/GenBank/DDBJ databases">
        <authorList>
            <person name="Osei Sekyere J."/>
            <person name="Sivertsen A."/>
            <person name="Pedersen A.T."/>
            <person name="Sundsfjord A."/>
        </authorList>
    </citation>
    <scope>NUCLEOTIDE SEQUENCE [LARGE SCALE GENOMIC DNA]</scope>
    <source>
        <strain evidence="3">945174350</strain>
    </source>
</reference>
<comment type="caution">
    <text evidence="1">The sequence shown here is derived from an EMBL/GenBank/DDBJ whole genome shotgun (WGS) entry which is preliminary data.</text>
</comment>
<dbReference type="Proteomes" id="UP000247823">
    <property type="component" value="Unassembled WGS sequence"/>
</dbReference>
<evidence type="ECO:0000313" key="3">
    <source>
        <dbReference type="Proteomes" id="UP000050489"/>
    </source>
</evidence>
<organism evidence="1 3">
    <name type="scientific">Serratia marcescens</name>
    <dbReference type="NCBI Taxonomy" id="615"/>
    <lineage>
        <taxon>Bacteria</taxon>
        <taxon>Pseudomonadati</taxon>
        <taxon>Pseudomonadota</taxon>
        <taxon>Gammaproteobacteria</taxon>
        <taxon>Enterobacterales</taxon>
        <taxon>Yersiniaceae</taxon>
        <taxon>Serratia</taxon>
    </lineage>
</organism>
<accession>A0A5P6H2B7</accession>
<reference evidence="2 4" key="4">
    <citation type="submission" date="2018-06" db="EMBL/GenBank/DDBJ databases">
        <title>Serratia marcescens genome sequencing and assembly.</title>
        <authorList>
            <person name="Martins R.C.R."/>
            <person name="Perdigao-Neto L.V."/>
            <person name="Costa S.F."/>
            <person name="Levin A.S.S."/>
        </authorList>
    </citation>
    <scope>NUCLEOTIDE SEQUENCE [LARGE SCALE GENOMIC DNA]</scope>
    <source>
        <strain evidence="2 4">1283</strain>
    </source>
</reference>